<evidence type="ECO:0000256" key="1">
    <source>
        <dbReference type="ARBA" id="ARBA00004651"/>
    </source>
</evidence>
<evidence type="ECO:0000256" key="4">
    <source>
        <dbReference type="ARBA" id="ARBA00022692"/>
    </source>
</evidence>
<dbReference type="Pfam" id="PF19300">
    <property type="entry name" value="BPD_transp_1_N"/>
    <property type="match status" value="1"/>
</dbReference>
<dbReference type="CDD" id="cd06261">
    <property type="entry name" value="TM_PBP2"/>
    <property type="match status" value="1"/>
</dbReference>
<keyword evidence="6 7" id="KW-0472">Membrane</keyword>
<accession>A0A543B9Z0</accession>
<dbReference type="GO" id="GO:0055085">
    <property type="term" value="P:transmembrane transport"/>
    <property type="evidence" value="ECO:0007669"/>
    <property type="project" value="InterPro"/>
</dbReference>
<proteinExistence type="inferred from homology"/>
<dbReference type="GO" id="GO:0005886">
    <property type="term" value="C:plasma membrane"/>
    <property type="evidence" value="ECO:0007669"/>
    <property type="project" value="UniProtKB-SubCell"/>
</dbReference>
<dbReference type="Pfam" id="PF00528">
    <property type="entry name" value="BPD_transp_1"/>
    <property type="match status" value="1"/>
</dbReference>
<dbReference type="InterPro" id="IPR000515">
    <property type="entry name" value="MetI-like"/>
</dbReference>
<dbReference type="InterPro" id="IPR045621">
    <property type="entry name" value="BPD_transp_1_N"/>
</dbReference>
<dbReference type="InterPro" id="IPR035906">
    <property type="entry name" value="MetI-like_sf"/>
</dbReference>
<dbReference type="OrthoDB" id="147639at2"/>
<dbReference type="RefSeq" id="WP_141873424.1">
    <property type="nucleotide sequence ID" value="NZ_VFOX01000002.1"/>
</dbReference>
<dbReference type="Proteomes" id="UP000317209">
    <property type="component" value="Unassembled WGS sequence"/>
</dbReference>
<keyword evidence="4 7" id="KW-0812">Transmembrane</keyword>
<keyword evidence="5 7" id="KW-1133">Transmembrane helix</keyword>
<dbReference type="PANTHER" id="PTHR43163:SF6">
    <property type="entry name" value="DIPEPTIDE TRANSPORT SYSTEM PERMEASE PROTEIN DPPB-RELATED"/>
    <property type="match status" value="1"/>
</dbReference>
<evidence type="ECO:0000313" key="9">
    <source>
        <dbReference type="EMBL" id="TQL81648.1"/>
    </source>
</evidence>
<evidence type="ECO:0000256" key="2">
    <source>
        <dbReference type="ARBA" id="ARBA00022448"/>
    </source>
</evidence>
<organism evidence="9 10">
    <name type="scientific">Microbacterium saperdae</name>
    <dbReference type="NCBI Taxonomy" id="69368"/>
    <lineage>
        <taxon>Bacteria</taxon>
        <taxon>Bacillati</taxon>
        <taxon>Actinomycetota</taxon>
        <taxon>Actinomycetes</taxon>
        <taxon>Micrococcales</taxon>
        <taxon>Microbacteriaceae</taxon>
        <taxon>Microbacterium</taxon>
    </lineage>
</organism>
<keyword evidence="2 7" id="KW-0813">Transport</keyword>
<feature type="transmembrane region" description="Helical" evidence="7">
    <location>
        <begin position="250"/>
        <end position="277"/>
    </location>
</feature>
<dbReference type="Gene3D" id="1.10.3720.10">
    <property type="entry name" value="MetI-like"/>
    <property type="match status" value="1"/>
</dbReference>
<dbReference type="SUPFAM" id="SSF161098">
    <property type="entry name" value="MetI-like"/>
    <property type="match status" value="1"/>
</dbReference>
<feature type="transmembrane region" description="Helical" evidence="7">
    <location>
        <begin position="110"/>
        <end position="132"/>
    </location>
</feature>
<comment type="similarity">
    <text evidence="7">Belongs to the binding-protein-dependent transport system permease family.</text>
</comment>
<evidence type="ECO:0000256" key="7">
    <source>
        <dbReference type="RuleBase" id="RU363032"/>
    </source>
</evidence>
<feature type="transmembrane region" description="Helical" evidence="7">
    <location>
        <begin position="297"/>
        <end position="316"/>
    </location>
</feature>
<dbReference type="PANTHER" id="PTHR43163">
    <property type="entry name" value="DIPEPTIDE TRANSPORT SYSTEM PERMEASE PROTEIN DPPB-RELATED"/>
    <property type="match status" value="1"/>
</dbReference>
<feature type="transmembrane region" description="Helical" evidence="7">
    <location>
        <begin position="193"/>
        <end position="212"/>
    </location>
</feature>
<protein>
    <submittedName>
        <fullName evidence="9">Peptide/nickel transport system permease protein</fullName>
    </submittedName>
</protein>
<evidence type="ECO:0000313" key="10">
    <source>
        <dbReference type="Proteomes" id="UP000317209"/>
    </source>
</evidence>
<name>A0A543B9Z0_9MICO</name>
<feature type="transmembrane region" description="Helical" evidence="7">
    <location>
        <begin position="144"/>
        <end position="167"/>
    </location>
</feature>
<comment type="subcellular location">
    <subcellularLocation>
        <location evidence="1 7">Cell membrane</location>
        <topology evidence="1 7">Multi-pass membrane protein</topology>
    </subcellularLocation>
</comment>
<dbReference type="EMBL" id="VFOX01000002">
    <property type="protein sequence ID" value="TQL81648.1"/>
    <property type="molecule type" value="Genomic_DNA"/>
</dbReference>
<evidence type="ECO:0000256" key="3">
    <source>
        <dbReference type="ARBA" id="ARBA00022475"/>
    </source>
</evidence>
<evidence type="ECO:0000256" key="6">
    <source>
        <dbReference type="ARBA" id="ARBA00023136"/>
    </source>
</evidence>
<keyword evidence="3" id="KW-1003">Cell membrane</keyword>
<evidence type="ECO:0000259" key="8">
    <source>
        <dbReference type="PROSITE" id="PS50928"/>
    </source>
</evidence>
<comment type="caution">
    <text evidence="9">The sequence shown here is derived from an EMBL/GenBank/DDBJ whole genome shotgun (WGS) entry which is preliminary data.</text>
</comment>
<sequence>MLQTFSRTGRALLTLVAVFVLTFLLTRLAYRNPALTLAPRNASPDTVAAISAQYHLDEPWFVQLWYYLVRGPEIQGTPTGLVNWPPSLGHSFVQSRPVTDLILEKLPVTASLAIGALVLWVLLSLLLGVLAARRPGRLFDAVTSVGAFIGLSIPTFLGGVLLLYVLYYQLSLAGIRIFPGGGYVPLTENPWEWARHLALPWLTLLIVEVATFQRVVRSSMLEVLGADYIRTARAKGVPERRVLFDHGLRAALNPVITLGGLEFAAILGGAIVTETIFGLDGIGRAAYTAAVSGDFPVIVGITLFSAVVFVGVNLIVDLITRLRDPYGATV</sequence>
<gene>
    <name evidence="9" type="ORF">FB560_3122</name>
</gene>
<feature type="domain" description="ABC transmembrane type-1" evidence="8">
    <location>
        <begin position="106"/>
        <end position="320"/>
    </location>
</feature>
<dbReference type="PROSITE" id="PS50928">
    <property type="entry name" value="ABC_TM1"/>
    <property type="match status" value="1"/>
</dbReference>
<feature type="transmembrane region" description="Helical" evidence="7">
    <location>
        <begin position="12"/>
        <end position="30"/>
    </location>
</feature>
<keyword evidence="10" id="KW-1185">Reference proteome</keyword>
<reference evidence="9 10" key="1">
    <citation type="submission" date="2019-06" db="EMBL/GenBank/DDBJ databases">
        <title>Sequencing the genomes of 1000 actinobacteria strains.</title>
        <authorList>
            <person name="Klenk H.-P."/>
        </authorList>
    </citation>
    <scope>NUCLEOTIDE SEQUENCE [LARGE SCALE GENOMIC DNA]</scope>
    <source>
        <strain evidence="9 10">DSM 20169</strain>
    </source>
</reference>
<evidence type="ECO:0000256" key="5">
    <source>
        <dbReference type="ARBA" id="ARBA00022989"/>
    </source>
</evidence>
<dbReference type="AlphaFoldDB" id="A0A543B9Z0"/>